<feature type="compositionally biased region" description="Gly residues" evidence="1">
    <location>
        <begin position="149"/>
        <end position="169"/>
    </location>
</feature>
<sequence length="169" mass="18121">MANMRFNAPVAAFSLLVAMPSAFPAATAPGTNHDHSHGRAGAAKRVAPPQPRSAELDDQIAHLRAIRMRLSRAETPQARQALLEERAVVMQAAMHTMHESLGMPEPGAMRSATIRQGTQTRACREMTSQHLDLMQEMMQSMMGSQSMGEGTGSDMGRGMGSGMGGMMGR</sequence>
<accession>A0A5E5PAI5</accession>
<evidence type="ECO:0000256" key="2">
    <source>
        <dbReference type="SAM" id="SignalP"/>
    </source>
</evidence>
<dbReference type="EMBL" id="CABPSX010000009">
    <property type="protein sequence ID" value="VVG73145.1"/>
    <property type="molecule type" value="Genomic_DNA"/>
</dbReference>
<evidence type="ECO:0000313" key="6">
    <source>
        <dbReference type="Proteomes" id="UP000364291"/>
    </source>
</evidence>
<dbReference type="Proteomes" id="UP000270216">
    <property type="component" value="Unassembled WGS sequence"/>
</dbReference>
<feature type="signal peptide" evidence="2">
    <location>
        <begin position="1"/>
        <end position="24"/>
    </location>
</feature>
<feature type="region of interest" description="Disordered" evidence="1">
    <location>
        <begin position="28"/>
        <end position="54"/>
    </location>
</feature>
<protein>
    <submittedName>
        <fullName evidence="4">Uncharacterized protein</fullName>
    </submittedName>
</protein>
<reference evidence="3 5" key="1">
    <citation type="submission" date="2018-12" db="EMBL/GenBank/DDBJ databases">
        <title>Whole genome sequence of a Pandoraea apista isolate from a patient with cystic fibrosis.</title>
        <authorList>
            <person name="Kenna D.T."/>
            <person name="Turton J.F."/>
        </authorList>
    </citation>
    <scope>NUCLEOTIDE SEQUENCE [LARGE SCALE GENOMIC DNA]</scope>
    <source>
        <strain evidence="3 5">Pa13324</strain>
    </source>
</reference>
<reference evidence="4 6" key="2">
    <citation type="submission" date="2019-08" db="EMBL/GenBank/DDBJ databases">
        <authorList>
            <person name="Peeters C."/>
        </authorList>
    </citation>
    <scope>NUCLEOTIDE SEQUENCE [LARGE SCALE GENOMIC DNA]</scope>
    <source>
        <strain evidence="4 6">LMG 18089</strain>
    </source>
</reference>
<gene>
    <name evidence="3" type="ORF">EJE83_23810</name>
    <name evidence="4" type="ORF">PAP18089_04148</name>
</gene>
<feature type="chain" id="PRO_5023066528" evidence="2">
    <location>
        <begin position="25"/>
        <end position="169"/>
    </location>
</feature>
<evidence type="ECO:0000313" key="4">
    <source>
        <dbReference type="EMBL" id="VVG73145.1"/>
    </source>
</evidence>
<dbReference type="OrthoDB" id="8968010at2"/>
<dbReference type="Proteomes" id="UP000364291">
    <property type="component" value="Unassembled WGS sequence"/>
</dbReference>
<feature type="region of interest" description="Disordered" evidence="1">
    <location>
        <begin position="143"/>
        <end position="169"/>
    </location>
</feature>
<dbReference type="EMBL" id="RWHX01000069">
    <property type="protein sequence ID" value="RSK75401.1"/>
    <property type="molecule type" value="Genomic_DNA"/>
</dbReference>
<organism evidence="4 6">
    <name type="scientific">Pandoraea apista</name>
    <dbReference type="NCBI Taxonomy" id="93218"/>
    <lineage>
        <taxon>Bacteria</taxon>
        <taxon>Pseudomonadati</taxon>
        <taxon>Pseudomonadota</taxon>
        <taxon>Betaproteobacteria</taxon>
        <taxon>Burkholderiales</taxon>
        <taxon>Burkholderiaceae</taxon>
        <taxon>Pandoraea</taxon>
    </lineage>
</organism>
<keyword evidence="2" id="KW-0732">Signal</keyword>
<dbReference type="AlphaFoldDB" id="A0A5E5PAI5"/>
<dbReference type="RefSeq" id="WP_094068919.1">
    <property type="nucleotide sequence ID" value="NZ_CABPSX010000009.1"/>
</dbReference>
<keyword evidence="5" id="KW-1185">Reference proteome</keyword>
<evidence type="ECO:0000313" key="5">
    <source>
        <dbReference type="Proteomes" id="UP000270216"/>
    </source>
</evidence>
<proteinExistence type="predicted"/>
<evidence type="ECO:0000256" key="1">
    <source>
        <dbReference type="SAM" id="MobiDB-lite"/>
    </source>
</evidence>
<name>A0A5E5PAI5_9BURK</name>
<evidence type="ECO:0000313" key="3">
    <source>
        <dbReference type="EMBL" id="RSK75401.1"/>
    </source>
</evidence>